<dbReference type="Gene3D" id="2.60.40.10">
    <property type="entry name" value="Immunoglobulins"/>
    <property type="match status" value="1"/>
</dbReference>
<dbReference type="SMART" id="SM00408">
    <property type="entry name" value="IGc2"/>
    <property type="match status" value="1"/>
</dbReference>
<keyword evidence="4" id="KW-1133">Transmembrane helix</keyword>
<reference evidence="7" key="1">
    <citation type="submission" date="2024-04" db="EMBL/GenBank/DDBJ databases">
        <title>Salinicola lusitanus LLJ914,a marine bacterium isolated from the Okinawa Trough.</title>
        <authorList>
            <person name="Li J."/>
        </authorList>
    </citation>
    <scope>NUCLEOTIDE SEQUENCE [LARGE SCALE GENOMIC DNA]</scope>
</reference>
<name>A0AAW0NW06_9GOBI</name>
<dbReference type="AlphaFoldDB" id="A0AAW0NW06"/>
<dbReference type="PANTHER" id="PTHR11481">
    <property type="entry name" value="IMMUNOGLOBULIN FC RECEPTOR"/>
    <property type="match status" value="1"/>
</dbReference>
<sequence>MNSSSAMDFSLRVSPDQSQFFVKDKVSLSCGDTGTGWIKGSTCTFGLLAEDSGQYWCVVLQVPVLPVSPGQTVSLTCRHHTDSAPSVRFYRDGQLLSEQPTGQLTLQQVSVSDEGLYQCEIRGEKSQPSPLRLRADETLVNTTPPPAQSSVSPAQSPVPPAAFSPFLLSIIVGSVLLILLMLLVLIIFLVRRYRDNKDGACPEDHQQRRPIRRSAPFYSTFLTAVKLKSNIFTRRSWVRLPGRPGPFYVESACSPRSDESSLYSTVCYMVTNQTNDGGIRTEPRILGVRDTNTDSGIRVRTNRALPNPPSPQL</sequence>
<evidence type="ECO:0000313" key="7">
    <source>
        <dbReference type="Proteomes" id="UP001460270"/>
    </source>
</evidence>
<dbReference type="CDD" id="cd00096">
    <property type="entry name" value="Ig"/>
    <property type="match status" value="1"/>
</dbReference>
<feature type="region of interest" description="Disordered" evidence="3">
    <location>
        <begin position="289"/>
        <end position="313"/>
    </location>
</feature>
<dbReference type="GO" id="GO:0004888">
    <property type="term" value="F:transmembrane signaling receptor activity"/>
    <property type="evidence" value="ECO:0007669"/>
    <property type="project" value="TreeGrafter"/>
</dbReference>
<dbReference type="GO" id="GO:0009897">
    <property type="term" value="C:external side of plasma membrane"/>
    <property type="evidence" value="ECO:0007669"/>
    <property type="project" value="TreeGrafter"/>
</dbReference>
<dbReference type="InterPro" id="IPR003599">
    <property type="entry name" value="Ig_sub"/>
</dbReference>
<dbReference type="InterPro" id="IPR036179">
    <property type="entry name" value="Ig-like_dom_sf"/>
</dbReference>
<evidence type="ECO:0000256" key="2">
    <source>
        <dbReference type="ARBA" id="ARBA00023157"/>
    </source>
</evidence>
<keyword evidence="4" id="KW-0812">Transmembrane</keyword>
<dbReference type="InterPro" id="IPR050488">
    <property type="entry name" value="Ig_Fc_receptor"/>
</dbReference>
<dbReference type="SMART" id="SM00409">
    <property type="entry name" value="IG"/>
    <property type="match status" value="1"/>
</dbReference>
<keyword evidence="4" id="KW-0472">Membrane</keyword>
<dbReference type="GO" id="GO:0006955">
    <property type="term" value="P:immune response"/>
    <property type="evidence" value="ECO:0007669"/>
    <property type="project" value="TreeGrafter"/>
</dbReference>
<dbReference type="Pfam" id="PF13927">
    <property type="entry name" value="Ig_3"/>
    <property type="match status" value="1"/>
</dbReference>
<protein>
    <recommendedName>
        <fullName evidence="5">Ig-like domain-containing protein</fullName>
    </recommendedName>
</protein>
<evidence type="ECO:0000256" key="1">
    <source>
        <dbReference type="ARBA" id="ARBA00022729"/>
    </source>
</evidence>
<dbReference type="InterPro" id="IPR013783">
    <property type="entry name" value="Ig-like_fold"/>
</dbReference>
<keyword evidence="2" id="KW-1015">Disulfide bond</keyword>
<accession>A0AAW0NW06</accession>
<organism evidence="6 7">
    <name type="scientific">Mugilogobius chulae</name>
    <name type="common">yellowstripe goby</name>
    <dbReference type="NCBI Taxonomy" id="88201"/>
    <lineage>
        <taxon>Eukaryota</taxon>
        <taxon>Metazoa</taxon>
        <taxon>Chordata</taxon>
        <taxon>Craniata</taxon>
        <taxon>Vertebrata</taxon>
        <taxon>Euteleostomi</taxon>
        <taxon>Actinopterygii</taxon>
        <taxon>Neopterygii</taxon>
        <taxon>Teleostei</taxon>
        <taxon>Neoteleostei</taxon>
        <taxon>Acanthomorphata</taxon>
        <taxon>Gobiaria</taxon>
        <taxon>Gobiiformes</taxon>
        <taxon>Gobioidei</taxon>
        <taxon>Gobiidae</taxon>
        <taxon>Gobionellinae</taxon>
        <taxon>Mugilogobius</taxon>
    </lineage>
</organism>
<feature type="transmembrane region" description="Helical" evidence="4">
    <location>
        <begin position="166"/>
        <end position="190"/>
    </location>
</feature>
<feature type="domain" description="Ig-like" evidence="5">
    <location>
        <begin position="67"/>
        <end position="134"/>
    </location>
</feature>
<keyword evidence="1" id="KW-0732">Signal</keyword>
<dbReference type="InterPro" id="IPR003598">
    <property type="entry name" value="Ig_sub2"/>
</dbReference>
<gene>
    <name evidence="6" type="ORF">WMY93_016579</name>
</gene>
<proteinExistence type="predicted"/>
<dbReference type="GO" id="GO:0007166">
    <property type="term" value="P:cell surface receptor signaling pathway"/>
    <property type="evidence" value="ECO:0007669"/>
    <property type="project" value="TreeGrafter"/>
</dbReference>
<evidence type="ECO:0000313" key="6">
    <source>
        <dbReference type="EMBL" id="KAK7903972.1"/>
    </source>
</evidence>
<evidence type="ECO:0000259" key="5">
    <source>
        <dbReference type="PROSITE" id="PS50835"/>
    </source>
</evidence>
<comment type="caution">
    <text evidence="6">The sequence shown here is derived from an EMBL/GenBank/DDBJ whole genome shotgun (WGS) entry which is preliminary data.</text>
</comment>
<keyword evidence="7" id="KW-1185">Reference proteome</keyword>
<evidence type="ECO:0000256" key="4">
    <source>
        <dbReference type="SAM" id="Phobius"/>
    </source>
</evidence>
<dbReference type="PROSITE" id="PS50835">
    <property type="entry name" value="IG_LIKE"/>
    <property type="match status" value="1"/>
</dbReference>
<evidence type="ECO:0000256" key="3">
    <source>
        <dbReference type="SAM" id="MobiDB-lite"/>
    </source>
</evidence>
<dbReference type="SUPFAM" id="SSF48726">
    <property type="entry name" value="Immunoglobulin"/>
    <property type="match status" value="1"/>
</dbReference>
<dbReference type="Proteomes" id="UP001460270">
    <property type="component" value="Unassembled WGS sequence"/>
</dbReference>
<dbReference type="EMBL" id="JBBPFD010000012">
    <property type="protein sequence ID" value="KAK7903972.1"/>
    <property type="molecule type" value="Genomic_DNA"/>
</dbReference>
<dbReference type="PANTHER" id="PTHR11481:SF64">
    <property type="entry name" value="FC RECEPTOR-LIKE PROTEIN 4"/>
    <property type="match status" value="1"/>
</dbReference>
<dbReference type="InterPro" id="IPR007110">
    <property type="entry name" value="Ig-like_dom"/>
</dbReference>